<keyword evidence="2" id="KW-1185">Reference proteome</keyword>
<dbReference type="OrthoDB" id="583081at2"/>
<comment type="caution">
    <text evidence="1">The sequence shown here is derived from an EMBL/GenBank/DDBJ whole genome shotgun (WGS) entry which is preliminary data.</text>
</comment>
<accession>A0A0D8ZNB3</accession>
<sequence length="111" mass="12484">MIVATFTDELEPSWIKVLAATSATSVALIKTTDVGRKGNGFRQAHRHLKAANMRRFDIGEKPNQDVIRTFVEAELMIGDVVVAVQDLPEEKIIYHVSLPRKLCKQLLEQII</sequence>
<evidence type="ECO:0000313" key="2">
    <source>
        <dbReference type="Proteomes" id="UP000032452"/>
    </source>
</evidence>
<dbReference type="RefSeq" id="WP_045056782.1">
    <property type="nucleotide sequence ID" value="NZ_CAWMDP010000030.1"/>
</dbReference>
<dbReference type="AlphaFoldDB" id="A0A0D8ZNB3"/>
<dbReference type="Proteomes" id="UP000032452">
    <property type="component" value="Unassembled WGS sequence"/>
</dbReference>
<gene>
    <name evidence="1" type="ORF">UH38_21705</name>
</gene>
<proteinExistence type="predicted"/>
<dbReference type="EMBL" id="JYON01000033">
    <property type="protein sequence ID" value="KJH69847.1"/>
    <property type="molecule type" value="Genomic_DNA"/>
</dbReference>
<evidence type="ECO:0000313" key="1">
    <source>
        <dbReference type="EMBL" id="KJH69847.1"/>
    </source>
</evidence>
<organism evidence="1 2">
    <name type="scientific">Aliterella atlantica CENA595</name>
    <dbReference type="NCBI Taxonomy" id="1618023"/>
    <lineage>
        <taxon>Bacteria</taxon>
        <taxon>Bacillati</taxon>
        <taxon>Cyanobacteriota</taxon>
        <taxon>Cyanophyceae</taxon>
        <taxon>Chroococcidiopsidales</taxon>
        <taxon>Aliterellaceae</taxon>
        <taxon>Aliterella</taxon>
    </lineage>
</organism>
<reference evidence="1 2" key="1">
    <citation type="submission" date="2015-02" db="EMBL/GenBank/DDBJ databases">
        <title>Draft genome of a novel marine cyanobacterium (Chroococcales) isolated from South Atlantic Ocean.</title>
        <authorList>
            <person name="Rigonato J."/>
            <person name="Alvarenga D.O."/>
            <person name="Branco L.H."/>
            <person name="Varani A.M."/>
            <person name="Brandini F.P."/>
            <person name="Fiore M.F."/>
        </authorList>
    </citation>
    <scope>NUCLEOTIDE SEQUENCE [LARGE SCALE GENOMIC DNA]</scope>
    <source>
        <strain evidence="1 2">CENA595</strain>
    </source>
</reference>
<protein>
    <submittedName>
        <fullName evidence="1">Uncharacterized protein</fullName>
    </submittedName>
</protein>
<name>A0A0D8ZNB3_9CYAN</name>